<dbReference type="EMBL" id="CP111018">
    <property type="protein sequence ID" value="WAR10491.1"/>
    <property type="molecule type" value="Genomic_DNA"/>
</dbReference>
<keyword evidence="2" id="KW-0732">Signal</keyword>
<dbReference type="PANTHER" id="PTHR34737">
    <property type="entry name" value="EF-HAND DOMAIN-CONTAINING PROTEIN"/>
    <property type="match status" value="1"/>
</dbReference>
<dbReference type="Pfam" id="PF03712">
    <property type="entry name" value="Cu2_monoox_C"/>
    <property type="match status" value="1"/>
</dbReference>
<protein>
    <submittedName>
        <fullName evidence="5">TEMPT-like protein</fullName>
    </submittedName>
</protein>
<gene>
    <name evidence="5" type="ORF">MAR_035567</name>
</gene>
<sequence>MRITGGILTTFCLLQISTAYPYFRDKIPNGHLVANPCNISEIWFGVGHKQRYGNGERNQFGLDFQRQGMQWTNDLCRMDSDEDGSTNGAELGDPNCKWVPGGVPIQSQGITHPGVCTDSSGHACKEPGFDLKCDGFQCDAATGTRKLEIRYTQMEVPTQPKTYKCQAFALPTDKDYHLIAATPHISNINHTYYYNEKLASGEVDASGLTLHFTDNLRPNDLGIFRVGLNYLLFIPPKRKRFEVSAVCGGDCMREYSNETITIIGGQSEMFYHGVSGKMYKGKTDGTSEVLFEDSEYHLDSPKLHLLDTPKTLGQGESLGVNCTYDSSSENKTLLYGIDVNSTEVCFGHILYYPKEGSIEKGCTTIGDLDQCEIRDIVAQCEHLDIVGHLNKSHPALKEIFDNCMFGRCLQECVNVSEKYSTHPCFSGSLKDFLVWTLSLPESDDDFKTIMLDFWGRLDSCKTNNGNDKHMTSISSVLPCYGHWLSVWVLVYFVFV</sequence>
<evidence type="ECO:0000259" key="3">
    <source>
        <dbReference type="Pfam" id="PF03712"/>
    </source>
</evidence>
<feature type="domain" description="Copper type II ascorbate-dependent monooxygenase C-terminal" evidence="3">
    <location>
        <begin position="221"/>
        <end position="363"/>
    </location>
</feature>
<dbReference type="Pfam" id="PF24784">
    <property type="entry name" value="Temptin_C"/>
    <property type="match status" value="1"/>
</dbReference>
<evidence type="ECO:0000259" key="4">
    <source>
        <dbReference type="Pfam" id="PF24784"/>
    </source>
</evidence>
<evidence type="ECO:0000256" key="2">
    <source>
        <dbReference type="SAM" id="SignalP"/>
    </source>
</evidence>
<evidence type="ECO:0000256" key="1">
    <source>
        <dbReference type="ARBA" id="ARBA00023157"/>
    </source>
</evidence>
<evidence type="ECO:0000313" key="5">
    <source>
        <dbReference type="EMBL" id="WAR10491.1"/>
    </source>
</evidence>
<dbReference type="InterPro" id="IPR055313">
    <property type="entry name" value="Temptin-like"/>
</dbReference>
<proteinExistence type="predicted"/>
<feature type="chain" id="PRO_5047155301" evidence="2">
    <location>
        <begin position="20"/>
        <end position="495"/>
    </location>
</feature>
<dbReference type="Proteomes" id="UP001164746">
    <property type="component" value="Chromosome 7"/>
</dbReference>
<dbReference type="PANTHER" id="PTHR34737:SF2">
    <property type="entry name" value="EF-HAND DOMAIN-CONTAINING PROTEIN"/>
    <property type="match status" value="1"/>
</dbReference>
<accession>A0ABY7EP27</accession>
<dbReference type="Gene3D" id="2.60.120.230">
    <property type="match status" value="1"/>
</dbReference>
<organism evidence="5 6">
    <name type="scientific">Mya arenaria</name>
    <name type="common">Soft-shell clam</name>
    <dbReference type="NCBI Taxonomy" id="6604"/>
    <lineage>
        <taxon>Eukaryota</taxon>
        <taxon>Metazoa</taxon>
        <taxon>Spiralia</taxon>
        <taxon>Lophotrochozoa</taxon>
        <taxon>Mollusca</taxon>
        <taxon>Bivalvia</taxon>
        <taxon>Autobranchia</taxon>
        <taxon>Heteroconchia</taxon>
        <taxon>Euheterodonta</taxon>
        <taxon>Imparidentia</taxon>
        <taxon>Neoheterodontei</taxon>
        <taxon>Myida</taxon>
        <taxon>Myoidea</taxon>
        <taxon>Myidae</taxon>
        <taxon>Mya</taxon>
    </lineage>
</organism>
<dbReference type="InterPro" id="IPR057626">
    <property type="entry name" value="S-S_Temptin"/>
</dbReference>
<evidence type="ECO:0000313" key="6">
    <source>
        <dbReference type="Proteomes" id="UP001164746"/>
    </source>
</evidence>
<keyword evidence="1" id="KW-1015">Disulfide bond</keyword>
<dbReference type="InterPro" id="IPR014784">
    <property type="entry name" value="Cu2_ascorb_mOase-like_C"/>
</dbReference>
<dbReference type="InterPro" id="IPR008977">
    <property type="entry name" value="PHM/PNGase_F_dom_sf"/>
</dbReference>
<name>A0ABY7EP27_MYAAR</name>
<dbReference type="InterPro" id="IPR024548">
    <property type="entry name" value="Cu2_monoox_C"/>
</dbReference>
<feature type="signal peptide" evidence="2">
    <location>
        <begin position="1"/>
        <end position="19"/>
    </location>
</feature>
<dbReference type="SUPFAM" id="SSF49742">
    <property type="entry name" value="PHM/PNGase F"/>
    <property type="match status" value="2"/>
</dbReference>
<keyword evidence="6" id="KW-1185">Reference proteome</keyword>
<feature type="domain" description="Temptin Cys/Cys disulfide" evidence="4">
    <location>
        <begin position="18"/>
        <end position="115"/>
    </location>
</feature>
<reference evidence="5" key="1">
    <citation type="submission" date="2022-11" db="EMBL/GenBank/DDBJ databases">
        <title>Centuries of genome instability and evolution in soft-shell clam transmissible cancer (bioRxiv).</title>
        <authorList>
            <person name="Hart S.F.M."/>
            <person name="Yonemitsu M.A."/>
            <person name="Giersch R.M."/>
            <person name="Beal B.F."/>
            <person name="Arriagada G."/>
            <person name="Davis B.W."/>
            <person name="Ostrander E.A."/>
            <person name="Goff S.P."/>
            <person name="Metzger M.J."/>
        </authorList>
    </citation>
    <scope>NUCLEOTIDE SEQUENCE</scope>
    <source>
        <strain evidence="5">MELC-2E11</strain>
        <tissue evidence="5">Siphon/mantle</tissue>
    </source>
</reference>